<dbReference type="AlphaFoldDB" id="A0A9Q3PSN0"/>
<reference evidence="2" key="1">
    <citation type="submission" date="2021-03" db="EMBL/GenBank/DDBJ databases">
        <title>Draft genome sequence of rust myrtle Austropuccinia psidii MF-1, a brazilian biotype.</title>
        <authorList>
            <person name="Quecine M.C."/>
            <person name="Pachon D.M.R."/>
            <person name="Bonatelli M.L."/>
            <person name="Correr F.H."/>
            <person name="Franceschini L.M."/>
            <person name="Leite T.F."/>
            <person name="Margarido G.R.A."/>
            <person name="Almeida C.A."/>
            <person name="Ferrarezi J.A."/>
            <person name="Labate C.A."/>
        </authorList>
    </citation>
    <scope>NUCLEOTIDE SEQUENCE</scope>
    <source>
        <strain evidence="2">MF-1</strain>
    </source>
</reference>
<name>A0A9Q3PSN0_9BASI</name>
<organism evidence="2 3">
    <name type="scientific">Austropuccinia psidii MF-1</name>
    <dbReference type="NCBI Taxonomy" id="1389203"/>
    <lineage>
        <taxon>Eukaryota</taxon>
        <taxon>Fungi</taxon>
        <taxon>Dikarya</taxon>
        <taxon>Basidiomycota</taxon>
        <taxon>Pucciniomycotina</taxon>
        <taxon>Pucciniomycetes</taxon>
        <taxon>Pucciniales</taxon>
        <taxon>Sphaerophragmiaceae</taxon>
        <taxon>Austropuccinia</taxon>
    </lineage>
</organism>
<dbReference type="Proteomes" id="UP000765509">
    <property type="component" value="Unassembled WGS sequence"/>
</dbReference>
<feature type="compositionally biased region" description="Basic and acidic residues" evidence="1">
    <location>
        <begin position="35"/>
        <end position="62"/>
    </location>
</feature>
<dbReference type="EMBL" id="AVOT02088657">
    <property type="protein sequence ID" value="MBW0571701.1"/>
    <property type="molecule type" value="Genomic_DNA"/>
</dbReference>
<evidence type="ECO:0000256" key="1">
    <source>
        <dbReference type="SAM" id="MobiDB-lite"/>
    </source>
</evidence>
<evidence type="ECO:0000313" key="2">
    <source>
        <dbReference type="EMBL" id="MBW0571701.1"/>
    </source>
</evidence>
<protein>
    <submittedName>
        <fullName evidence="2">Uncharacterized protein</fullName>
    </submittedName>
</protein>
<sequence>MDTTASHKPRLGLLVDDILEEGKVEINGVQQEKGSLSKEAEDSKDGWQSDEQEHAAKRRGSEESNSNFKDLDKPESPEDKARTLKQVWKRDAKYADESAATQDTIIPTNAVNQSSWDTPTTSSSTSASSSLAVGSISQKYWRTWWQLEAVIYHKPDGIMGTRILKSHNVYLLRYAQAQSNLHSSSNYSALCSVNHDFIYSITAPTTICCGDDVKLNIGLGNDKPQESGIILKRLKVSLARTLSIQLSPFKSSLEDASTQSKRWKFRRYKAFDSTNNSKSTSRNTSHFPTQCSVFTTSIAQIELVSRAVVIPPADSFNTTLRLCVPVSACDSKPEHKHDSQNTINQWYSQNTTKTWS</sequence>
<evidence type="ECO:0000313" key="3">
    <source>
        <dbReference type="Proteomes" id="UP000765509"/>
    </source>
</evidence>
<gene>
    <name evidence="2" type="ORF">O181_111416</name>
</gene>
<proteinExistence type="predicted"/>
<comment type="caution">
    <text evidence="2">The sequence shown here is derived from an EMBL/GenBank/DDBJ whole genome shotgun (WGS) entry which is preliminary data.</text>
</comment>
<dbReference type="OrthoDB" id="2505870at2759"/>
<accession>A0A9Q3PSN0</accession>
<feature type="compositionally biased region" description="Basic and acidic residues" evidence="1">
    <location>
        <begin position="69"/>
        <end position="81"/>
    </location>
</feature>
<keyword evidence="3" id="KW-1185">Reference proteome</keyword>
<feature type="region of interest" description="Disordered" evidence="1">
    <location>
        <begin position="26"/>
        <end position="81"/>
    </location>
</feature>